<name>A0A1L5NGB8_9HYPH</name>
<dbReference type="EMBL" id="CP017101">
    <property type="protein sequence ID" value="APO66904.1"/>
    <property type="molecule type" value="Genomic_DNA"/>
</dbReference>
<dbReference type="Proteomes" id="UP000184749">
    <property type="component" value="Chromosome"/>
</dbReference>
<organism evidence="1 2">
    <name type="scientific">Rhizobium gallicum</name>
    <dbReference type="NCBI Taxonomy" id="56730"/>
    <lineage>
        <taxon>Bacteria</taxon>
        <taxon>Pseudomonadati</taxon>
        <taxon>Pseudomonadota</taxon>
        <taxon>Alphaproteobacteria</taxon>
        <taxon>Hyphomicrobiales</taxon>
        <taxon>Rhizobiaceae</taxon>
        <taxon>Rhizobium/Agrobacterium group</taxon>
        <taxon>Rhizobium</taxon>
    </lineage>
</organism>
<proteinExistence type="predicted"/>
<sequence length="72" mass="8151">MKDPPSRLLSFMGLSLLGRLWRRALRFARRADLAPLVFHLVDEVLWNSGLAVGGRLHSVSCPSASFERKRMT</sequence>
<evidence type="ECO:0000313" key="1">
    <source>
        <dbReference type="EMBL" id="APO66904.1"/>
    </source>
</evidence>
<dbReference type="AlphaFoldDB" id="A0A1L5NGB8"/>
<accession>A0A1L5NGB8</accession>
<dbReference type="STRING" id="56730.IE4872_CH01255"/>
<evidence type="ECO:0000313" key="2">
    <source>
        <dbReference type="Proteomes" id="UP000184749"/>
    </source>
</evidence>
<gene>
    <name evidence="1" type="ORF">IE4872_CH01255</name>
</gene>
<reference evidence="1 2" key="1">
    <citation type="submission" date="2016-09" db="EMBL/GenBank/DDBJ databases">
        <title>The complete genome sequences of Rhizobium gallicum, symbiovars gallicum and phaseoli, symbionts associated to common bean (Phaseolus vulgaris).</title>
        <authorList>
            <person name="Bustos P."/>
            <person name="Santamaria R.I."/>
            <person name="Perez-Carrascal O.M."/>
            <person name="Juarez S."/>
            <person name="Lozano L."/>
            <person name="Martinez-Flores I."/>
            <person name="Martinez-Romero E."/>
            <person name="Cevallos M."/>
            <person name="Romero D."/>
            <person name="Davila G."/>
            <person name="Gonzalez V."/>
        </authorList>
    </citation>
    <scope>NUCLEOTIDE SEQUENCE [LARGE SCALE GENOMIC DNA]</scope>
    <source>
        <strain evidence="1 2">IE4872</strain>
    </source>
</reference>
<protein>
    <submittedName>
        <fullName evidence="1">Uncharacterized protein</fullName>
    </submittedName>
</protein>